<dbReference type="EC" id="2.3.2.27" evidence="4"/>
<keyword evidence="5" id="KW-0808">Transferase</keyword>
<dbReference type="InterPro" id="IPR013083">
    <property type="entry name" value="Znf_RING/FYVE/PHD"/>
</dbReference>
<dbReference type="InterPro" id="IPR052088">
    <property type="entry name" value="E3_ubiquitin-ligase_SINA"/>
</dbReference>
<evidence type="ECO:0000313" key="14">
    <source>
        <dbReference type="Proteomes" id="UP000822688"/>
    </source>
</evidence>
<organism evidence="13 14">
    <name type="scientific">Ceratodon purpureus</name>
    <name type="common">Fire moss</name>
    <name type="synonym">Dicranum purpureum</name>
    <dbReference type="NCBI Taxonomy" id="3225"/>
    <lineage>
        <taxon>Eukaryota</taxon>
        <taxon>Viridiplantae</taxon>
        <taxon>Streptophyta</taxon>
        <taxon>Embryophyta</taxon>
        <taxon>Bryophyta</taxon>
        <taxon>Bryophytina</taxon>
        <taxon>Bryopsida</taxon>
        <taxon>Dicranidae</taxon>
        <taxon>Pseudoditrichales</taxon>
        <taxon>Ditrichaceae</taxon>
        <taxon>Ceratodon</taxon>
    </lineage>
</organism>
<evidence type="ECO:0000256" key="11">
    <source>
        <dbReference type="SAM" id="MobiDB-lite"/>
    </source>
</evidence>
<dbReference type="EMBL" id="CM026429">
    <property type="protein sequence ID" value="KAG0564419.1"/>
    <property type="molecule type" value="Genomic_DNA"/>
</dbReference>
<dbReference type="Pfam" id="PF21361">
    <property type="entry name" value="Sina_ZnF"/>
    <property type="match status" value="1"/>
</dbReference>
<feature type="compositionally biased region" description="Polar residues" evidence="11">
    <location>
        <begin position="1"/>
        <end position="11"/>
    </location>
</feature>
<evidence type="ECO:0000313" key="13">
    <source>
        <dbReference type="EMBL" id="KAG0564419.1"/>
    </source>
</evidence>
<evidence type="ECO:0000256" key="5">
    <source>
        <dbReference type="ARBA" id="ARBA00022679"/>
    </source>
</evidence>
<keyword evidence="9" id="KW-0862">Zinc</keyword>
<evidence type="ECO:0000256" key="1">
    <source>
        <dbReference type="ARBA" id="ARBA00000900"/>
    </source>
</evidence>
<dbReference type="PROSITE" id="PS51081">
    <property type="entry name" value="ZF_SIAH"/>
    <property type="match status" value="1"/>
</dbReference>
<evidence type="ECO:0000256" key="6">
    <source>
        <dbReference type="ARBA" id="ARBA00022723"/>
    </source>
</evidence>
<evidence type="ECO:0000256" key="4">
    <source>
        <dbReference type="ARBA" id="ARBA00012483"/>
    </source>
</evidence>
<name>A0A8T0H220_CERPU</name>
<gene>
    <name evidence="13" type="ORF">KC19_8G108600</name>
</gene>
<dbReference type="InterPro" id="IPR013010">
    <property type="entry name" value="Znf_SIAH"/>
</dbReference>
<evidence type="ECO:0000256" key="8">
    <source>
        <dbReference type="ARBA" id="ARBA00022786"/>
    </source>
</evidence>
<proteinExistence type="inferred from homology"/>
<dbReference type="AlphaFoldDB" id="A0A8T0H220"/>
<keyword evidence="7 10" id="KW-0863">Zinc-finger</keyword>
<dbReference type="CDD" id="cd16571">
    <property type="entry name" value="RING-HC_SIAHs"/>
    <property type="match status" value="1"/>
</dbReference>
<dbReference type="GO" id="GO:0008270">
    <property type="term" value="F:zinc ion binding"/>
    <property type="evidence" value="ECO:0007669"/>
    <property type="project" value="UniProtKB-KW"/>
</dbReference>
<feature type="region of interest" description="Disordered" evidence="11">
    <location>
        <begin position="1"/>
        <end position="25"/>
    </location>
</feature>
<dbReference type="Gene3D" id="3.30.40.10">
    <property type="entry name" value="Zinc/RING finger domain, C3HC4 (zinc finger)"/>
    <property type="match status" value="1"/>
</dbReference>
<feature type="domain" description="SIAH-type" evidence="12">
    <location>
        <begin position="97"/>
        <end position="159"/>
    </location>
</feature>
<dbReference type="InterPro" id="IPR049548">
    <property type="entry name" value="Sina-like_RING"/>
</dbReference>
<dbReference type="SUPFAM" id="SSF49599">
    <property type="entry name" value="TRAF domain-like"/>
    <property type="match status" value="1"/>
</dbReference>
<evidence type="ECO:0000256" key="2">
    <source>
        <dbReference type="ARBA" id="ARBA00004906"/>
    </source>
</evidence>
<sequence length="297" mass="33162">MASLQYFSGSTTRRHRTSLPTRGKLQMDKDRKSIYHLDADTLECPLCTEPLTSPVYQCENGHIACGPCCEKLTKGCPSCSQPTGRIRCLAVEKIIESLQVACKHAHHGCKEMLRYNKKDERDEHEQEECKYKPVPCYIPCCMHEGPKFTLPDHLAKDHKVGKMQLDPVTGSVNFIMSGSNYFMMVAFDDEDSIDGGLLLVHRESKSFLGDAFYCTTISGPSKVYNLRVKCRAGSSLYILETTAPDIAKNVPKFSVSKEYLLIPSSGDNANPREFDLQLSFPNSNLPSSTQKLIPPVV</sequence>
<evidence type="ECO:0000256" key="9">
    <source>
        <dbReference type="ARBA" id="ARBA00022833"/>
    </source>
</evidence>
<protein>
    <recommendedName>
        <fullName evidence="4">RING-type E3 ubiquitin transferase</fullName>
        <ecNumber evidence="4">2.3.2.27</ecNumber>
    </recommendedName>
</protein>
<dbReference type="SUPFAM" id="SSF57850">
    <property type="entry name" value="RING/U-box"/>
    <property type="match status" value="1"/>
</dbReference>
<dbReference type="PANTHER" id="PTHR10315">
    <property type="entry name" value="E3 UBIQUITIN PROTEIN LIGASE SIAH"/>
    <property type="match status" value="1"/>
</dbReference>
<evidence type="ECO:0000256" key="10">
    <source>
        <dbReference type="PROSITE-ProRule" id="PRU00455"/>
    </source>
</evidence>
<keyword evidence="8" id="KW-0833">Ubl conjugation pathway</keyword>
<comment type="similarity">
    <text evidence="3">Belongs to the SINA (Seven in absentia) family.</text>
</comment>
<dbReference type="PANTHER" id="PTHR10315:SF83">
    <property type="entry name" value="RING-TYPE E3 UBIQUITIN TRANSFERASE"/>
    <property type="match status" value="1"/>
</dbReference>
<evidence type="ECO:0000256" key="7">
    <source>
        <dbReference type="ARBA" id="ARBA00022771"/>
    </source>
</evidence>
<evidence type="ECO:0000256" key="3">
    <source>
        <dbReference type="ARBA" id="ARBA00009119"/>
    </source>
</evidence>
<reference evidence="13" key="1">
    <citation type="submission" date="2020-06" db="EMBL/GenBank/DDBJ databases">
        <title>WGS assembly of Ceratodon purpureus strain R40.</title>
        <authorList>
            <person name="Carey S.B."/>
            <person name="Jenkins J."/>
            <person name="Shu S."/>
            <person name="Lovell J.T."/>
            <person name="Sreedasyam A."/>
            <person name="Maumus F."/>
            <person name="Tiley G.P."/>
            <person name="Fernandez-Pozo N."/>
            <person name="Barry K."/>
            <person name="Chen C."/>
            <person name="Wang M."/>
            <person name="Lipzen A."/>
            <person name="Daum C."/>
            <person name="Saski C.A."/>
            <person name="Payton A.C."/>
            <person name="Mcbreen J.C."/>
            <person name="Conrad R.E."/>
            <person name="Kollar L.M."/>
            <person name="Olsson S."/>
            <person name="Huttunen S."/>
            <person name="Landis J.B."/>
            <person name="Wickett N.J."/>
            <person name="Johnson M.G."/>
            <person name="Rensing S.A."/>
            <person name="Grimwood J."/>
            <person name="Schmutz J."/>
            <person name="Mcdaniel S.F."/>
        </authorList>
    </citation>
    <scope>NUCLEOTIDE SEQUENCE</scope>
    <source>
        <strain evidence="13">R40</strain>
    </source>
</reference>
<comment type="caution">
    <text evidence="13">The sequence shown here is derived from an EMBL/GenBank/DDBJ whole genome shotgun (WGS) entry which is preliminary data.</text>
</comment>
<dbReference type="Pfam" id="PF21362">
    <property type="entry name" value="Sina_RING"/>
    <property type="match status" value="1"/>
</dbReference>
<dbReference type="GO" id="GO:0061630">
    <property type="term" value="F:ubiquitin protein ligase activity"/>
    <property type="evidence" value="ECO:0007669"/>
    <property type="project" value="UniProtKB-EC"/>
</dbReference>
<comment type="catalytic activity">
    <reaction evidence="1">
        <text>S-ubiquitinyl-[E2 ubiquitin-conjugating enzyme]-L-cysteine + [acceptor protein]-L-lysine = [E2 ubiquitin-conjugating enzyme]-L-cysteine + N(6)-ubiquitinyl-[acceptor protein]-L-lysine.</text>
        <dbReference type="EC" id="2.3.2.27"/>
    </reaction>
</comment>
<dbReference type="GO" id="GO:0005737">
    <property type="term" value="C:cytoplasm"/>
    <property type="evidence" value="ECO:0007669"/>
    <property type="project" value="TreeGrafter"/>
</dbReference>
<evidence type="ECO:0000259" key="12">
    <source>
        <dbReference type="PROSITE" id="PS51081"/>
    </source>
</evidence>
<keyword evidence="14" id="KW-1185">Reference proteome</keyword>
<accession>A0A8T0H220</accession>
<keyword evidence="6" id="KW-0479">Metal-binding</keyword>
<comment type="pathway">
    <text evidence="2">Protein modification; protein ubiquitination.</text>
</comment>
<dbReference type="Proteomes" id="UP000822688">
    <property type="component" value="Chromosome 8"/>
</dbReference>